<evidence type="ECO:0000256" key="1">
    <source>
        <dbReference type="ARBA" id="ARBA00000085"/>
    </source>
</evidence>
<evidence type="ECO:0000259" key="14">
    <source>
        <dbReference type="PROSITE" id="PS50109"/>
    </source>
</evidence>
<feature type="domain" description="PAC" evidence="16">
    <location>
        <begin position="477"/>
        <end position="529"/>
    </location>
</feature>
<dbReference type="SMART" id="SM00086">
    <property type="entry name" value="PAC"/>
    <property type="match status" value="3"/>
</dbReference>
<keyword evidence="4" id="KW-0597">Phosphoprotein</keyword>
<dbReference type="Gene3D" id="3.30.450.20">
    <property type="entry name" value="PAS domain"/>
    <property type="match status" value="3"/>
</dbReference>
<dbReference type="PRINTS" id="PR00344">
    <property type="entry name" value="BCTRLSENSOR"/>
</dbReference>
<evidence type="ECO:0000256" key="9">
    <source>
        <dbReference type="ARBA" id="ARBA00022840"/>
    </source>
</evidence>
<dbReference type="SUPFAM" id="SSF55785">
    <property type="entry name" value="PYP-like sensor domain (PAS domain)"/>
    <property type="match status" value="3"/>
</dbReference>
<dbReference type="Gene3D" id="1.20.120.620">
    <property type="entry name" value="Backbone structure of the membrane domain of e. Coli histidine kinase receptor kdpd"/>
    <property type="match status" value="1"/>
</dbReference>
<dbReference type="CDD" id="cd00082">
    <property type="entry name" value="HisKA"/>
    <property type="match status" value="1"/>
</dbReference>
<dbReference type="Pfam" id="PF08448">
    <property type="entry name" value="PAS_4"/>
    <property type="match status" value="1"/>
</dbReference>
<dbReference type="Pfam" id="PF13426">
    <property type="entry name" value="PAS_9"/>
    <property type="match status" value="2"/>
</dbReference>
<dbReference type="InterPro" id="IPR038318">
    <property type="entry name" value="KdpD_sf"/>
</dbReference>
<keyword evidence="12 13" id="KW-0472">Membrane</keyword>
<dbReference type="InterPro" id="IPR003661">
    <property type="entry name" value="HisK_dim/P_dom"/>
</dbReference>
<dbReference type="InterPro" id="IPR001610">
    <property type="entry name" value="PAC"/>
</dbReference>
<reference evidence="17 18" key="1">
    <citation type="submission" date="2024-01" db="EMBL/GenBank/DDBJ databases">
        <title>Genomic insights into the taxonomy and metabolism of the cyanobacterium Pannus brasiliensis CCIBt3594.</title>
        <authorList>
            <person name="Machado M."/>
            <person name="Botero N.B."/>
            <person name="Andreote A.P.D."/>
            <person name="Feitosa A.M.T."/>
            <person name="Popin R."/>
            <person name="Sivonen K."/>
            <person name="Fiore M.F."/>
        </authorList>
    </citation>
    <scope>NUCLEOTIDE SEQUENCE [LARGE SCALE GENOMIC DNA]</scope>
    <source>
        <strain evidence="17 18">CCIBt3594</strain>
    </source>
</reference>
<dbReference type="Gene3D" id="3.30.565.10">
    <property type="entry name" value="Histidine kinase-like ATPase, C-terminal domain"/>
    <property type="match status" value="1"/>
</dbReference>
<dbReference type="Pfam" id="PF00512">
    <property type="entry name" value="HisKA"/>
    <property type="match status" value="1"/>
</dbReference>
<evidence type="ECO:0000256" key="5">
    <source>
        <dbReference type="ARBA" id="ARBA00022679"/>
    </source>
</evidence>
<protein>
    <recommendedName>
        <fullName evidence="3">histidine kinase</fullName>
        <ecNumber evidence="3">2.7.13.3</ecNumber>
    </recommendedName>
</protein>
<dbReference type="PANTHER" id="PTHR43304:SF1">
    <property type="entry name" value="PAC DOMAIN-CONTAINING PROTEIN"/>
    <property type="match status" value="1"/>
</dbReference>
<dbReference type="SUPFAM" id="SSF47384">
    <property type="entry name" value="Homodimeric domain of signal transducing histidine kinase"/>
    <property type="match status" value="1"/>
</dbReference>
<comment type="subcellular location">
    <subcellularLocation>
        <location evidence="2">Membrane</location>
        <topology evidence="2">Multi-pass membrane protein</topology>
    </subcellularLocation>
</comment>
<gene>
    <name evidence="17" type="ORF">V0288_21885</name>
</gene>
<dbReference type="SMART" id="SM00387">
    <property type="entry name" value="HATPase_c"/>
    <property type="match status" value="1"/>
</dbReference>
<dbReference type="RefSeq" id="WP_332867273.1">
    <property type="nucleotide sequence ID" value="NZ_JBAFSM010000060.1"/>
</dbReference>
<evidence type="ECO:0000313" key="17">
    <source>
        <dbReference type="EMBL" id="MEG3439794.1"/>
    </source>
</evidence>
<name>A0AAW9R1C9_9CHRO</name>
<dbReference type="InterPro" id="IPR000014">
    <property type="entry name" value="PAS"/>
</dbReference>
<dbReference type="PROSITE" id="PS50112">
    <property type="entry name" value="PAS"/>
    <property type="match status" value="1"/>
</dbReference>
<dbReference type="Proteomes" id="UP001328733">
    <property type="component" value="Unassembled WGS sequence"/>
</dbReference>
<evidence type="ECO:0000256" key="3">
    <source>
        <dbReference type="ARBA" id="ARBA00012438"/>
    </source>
</evidence>
<dbReference type="PANTHER" id="PTHR43304">
    <property type="entry name" value="PHYTOCHROME-LIKE PROTEIN CPH1"/>
    <property type="match status" value="1"/>
</dbReference>
<sequence length="778" mass="87459">MNEVRGRALRYAGAIGISLLALGLMLLLDPYLQLRQTPFLFFVGAITISAWYGGTDAGFLTTALSALLAHYYLVEPRYSLFTDSVTNTRTVLFLVQGGIISYLCGMLRETRDRARSNLKNWQASEERYRQLAARLEAVLQQMPAGVLLADARSEKLLLANEQVEKILGYDYQLNIALEKYDDIVTFEGFSADGKPLAPEKWPLARSLRAGETVRDEEIEIRWTDGRRIFIEINASPIRDDRGEIVSAVAIFQDITERVEIESALRQSETLLNAFLAGSPVGMAFLDRQLRYVHANEALATINGRPLSEHFGRRFGEVLPDRAAWGEEIFRRVMETKIAIIGDEIRGKASPNAPYRHCLVNIYPVCLPDGEVLGVGVTAIDITALKENEALARARATELEIFMETVPVPVWIARDPLCRQMSANRAAYELIRQSPGSIVTATPADGKYPFSFKIQKNGADIPLDDLPMQRAGRTGQQVKEEFEFVFAGDDIRYIFGNAVPIFDETDRVRGVIGAFLDLTERVETERRLQQQARQLENLNAHLTRITHLLGQRNRELDRFAHVVSHDLKAPLRAIANLSVWIEEDLEEHLSGEVRQNMNLLRGRVYRLEALIDGLLAYSRIGRSEVRSEWVKVGELLDEVIDSLAVPPRLTVKIGPDLPTLWTKRVPLGQVFSNLIGNAIKHHDRAEGAIEIDSIDRGESIEFTVKDDGPGIAPEFHERIFGIFQTLQPRDRQENTGIGLSIVKKILDTEGGKIWLDSREGEGATFHFTWPKKTPPEESE</sequence>
<dbReference type="InterPro" id="IPR035965">
    <property type="entry name" value="PAS-like_dom_sf"/>
</dbReference>
<keyword evidence="10 13" id="KW-1133">Transmembrane helix</keyword>
<keyword evidence="9" id="KW-0067">ATP-binding</keyword>
<keyword evidence="11" id="KW-0902">Two-component regulatory system</keyword>
<feature type="domain" description="PAS" evidence="15">
    <location>
        <begin position="131"/>
        <end position="169"/>
    </location>
</feature>
<evidence type="ECO:0000256" key="12">
    <source>
        <dbReference type="ARBA" id="ARBA00023136"/>
    </source>
</evidence>
<dbReference type="InterPro" id="IPR013656">
    <property type="entry name" value="PAS_4"/>
</dbReference>
<dbReference type="SUPFAM" id="SSF55874">
    <property type="entry name" value="ATPase domain of HSP90 chaperone/DNA topoisomerase II/histidine kinase"/>
    <property type="match status" value="1"/>
</dbReference>
<evidence type="ECO:0000256" key="2">
    <source>
        <dbReference type="ARBA" id="ARBA00004141"/>
    </source>
</evidence>
<keyword evidence="6 13" id="KW-0812">Transmembrane</keyword>
<dbReference type="Gene3D" id="1.10.287.130">
    <property type="match status" value="1"/>
</dbReference>
<dbReference type="InterPro" id="IPR036890">
    <property type="entry name" value="HATPase_C_sf"/>
</dbReference>
<dbReference type="InterPro" id="IPR000700">
    <property type="entry name" value="PAS-assoc_C"/>
</dbReference>
<evidence type="ECO:0000259" key="15">
    <source>
        <dbReference type="PROSITE" id="PS50112"/>
    </source>
</evidence>
<accession>A0AAW9R1C9</accession>
<dbReference type="SMART" id="SM00388">
    <property type="entry name" value="HisKA"/>
    <property type="match status" value="1"/>
</dbReference>
<dbReference type="AlphaFoldDB" id="A0AAW9R1C9"/>
<dbReference type="Pfam" id="PF02518">
    <property type="entry name" value="HATPase_c"/>
    <property type="match status" value="1"/>
</dbReference>
<dbReference type="GO" id="GO:0005524">
    <property type="term" value="F:ATP binding"/>
    <property type="evidence" value="ECO:0007669"/>
    <property type="project" value="UniProtKB-KW"/>
</dbReference>
<evidence type="ECO:0000256" key="10">
    <source>
        <dbReference type="ARBA" id="ARBA00022989"/>
    </source>
</evidence>
<dbReference type="PROSITE" id="PS50113">
    <property type="entry name" value="PAC"/>
    <property type="match status" value="2"/>
</dbReference>
<dbReference type="NCBIfam" id="TIGR00229">
    <property type="entry name" value="sensory_box"/>
    <property type="match status" value="2"/>
</dbReference>
<dbReference type="GO" id="GO:0000155">
    <property type="term" value="F:phosphorelay sensor kinase activity"/>
    <property type="evidence" value="ECO:0007669"/>
    <property type="project" value="InterPro"/>
</dbReference>
<comment type="catalytic activity">
    <reaction evidence="1">
        <text>ATP + protein L-histidine = ADP + protein N-phospho-L-histidine.</text>
        <dbReference type="EC" id="2.7.13.3"/>
    </reaction>
</comment>
<dbReference type="InterPro" id="IPR003594">
    <property type="entry name" value="HATPase_dom"/>
</dbReference>
<evidence type="ECO:0000313" key="18">
    <source>
        <dbReference type="Proteomes" id="UP001328733"/>
    </source>
</evidence>
<feature type="transmembrane region" description="Helical" evidence="13">
    <location>
        <begin position="12"/>
        <end position="32"/>
    </location>
</feature>
<evidence type="ECO:0000259" key="16">
    <source>
        <dbReference type="PROSITE" id="PS50113"/>
    </source>
</evidence>
<dbReference type="SMART" id="SM00091">
    <property type="entry name" value="PAS"/>
    <property type="match status" value="2"/>
</dbReference>
<evidence type="ECO:0000256" key="7">
    <source>
        <dbReference type="ARBA" id="ARBA00022741"/>
    </source>
</evidence>
<evidence type="ECO:0000256" key="11">
    <source>
        <dbReference type="ARBA" id="ARBA00023012"/>
    </source>
</evidence>
<dbReference type="EC" id="2.7.13.3" evidence="3"/>
<comment type="caution">
    <text evidence="17">The sequence shown here is derived from an EMBL/GenBank/DDBJ whole genome shotgun (WGS) entry which is preliminary data.</text>
</comment>
<dbReference type="InterPro" id="IPR025201">
    <property type="entry name" value="KdpD_TM"/>
</dbReference>
<dbReference type="InterPro" id="IPR052162">
    <property type="entry name" value="Sensor_kinase/Photoreceptor"/>
</dbReference>
<evidence type="ECO:0000256" key="6">
    <source>
        <dbReference type="ARBA" id="ARBA00022692"/>
    </source>
</evidence>
<keyword evidence="8" id="KW-0418">Kinase</keyword>
<dbReference type="EMBL" id="JBAFSM010000060">
    <property type="protein sequence ID" value="MEG3439794.1"/>
    <property type="molecule type" value="Genomic_DNA"/>
</dbReference>
<feature type="transmembrane region" description="Helical" evidence="13">
    <location>
        <begin position="39"/>
        <end position="69"/>
    </location>
</feature>
<keyword evidence="7" id="KW-0547">Nucleotide-binding</keyword>
<dbReference type="Pfam" id="PF13493">
    <property type="entry name" value="DUF4118"/>
    <property type="match status" value="1"/>
</dbReference>
<evidence type="ECO:0000256" key="8">
    <source>
        <dbReference type="ARBA" id="ARBA00022777"/>
    </source>
</evidence>
<dbReference type="InterPro" id="IPR036097">
    <property type="entry name" value="HisK_dim/P_sf"/>
</dbReference>
<organism evidence="17 18">
    <name type="scientific">Pannus brasiliensis CCIBt3594</name>
    <dbReference type="NCBI Taxonomy" id="1427578"/>
    <lineage>
        <taxon>Bacteria</taxon>
        <taxon>Bacillati</taxon>
        <taxon>Cyanobacteriota</taxon>
        <taxon>Cyanophyceae</taxon>
        <taxon>Oscillatoriophycideae</taxon>
        <taxon>Chroococcales</taxon>
        <taxon>Microcystaceae</taxon>
        <taxon>Pannus</taxon>
    </lineage>
</organism>
<keyword evidence="18" id="KW-1185">Reference proteome</keyword>
<feature type="domain" description="Histidine kinase" evidence="14">
    <location>
        <begin position="561"/>
        <end position="772"/>
    </location>
</feature>
<keyword evidence="5" id="KW-0808">Transferase</keyword>
<dbReference type="PROSITE" id="PS50109">
    <property type="entry name" value="HIS_KIN"/>
    <property type="match status" value="1"/>
</dbReference>
<dbReference type="InterPro" id="IPR005467">
    <property type="entry name" value="His_kinase_dom"/>
</dbReference>
<dbReference type="CDD" id="cd00130">
    <property type="entry name" value="PAS"/>
    <property type="match status" value="1"/>
</dbReference>
<evidence type="ECO:0000256" key="4">
    <source>
        <dbReference type="ARBA" id="ARBA00022553"/>
    </source>
</evidence>
<feature type="domain" description="PAC" evidence="16">
    <location>
        <begin position="214"/>
        <end position="266"/>
    </location>
</feature>
<evidence type="ECO:0000256" key="13">
    <source>
        <dbReference type="SAM" id="Phobius"/>
    </source>
</evidence>
<dbReference type="InterPro" id="IPR004358">
    <property type="entry name" value="Sig_transdc_His_kin-like_C"/>
</dbReference>
<proteinExistence type="predicted"/>
<dbReference type="GO" id="GO:0016020">
    <property type="term" value="C:membrane"/>
    <property type="evidence" value="ECO:0007669"/>
    <property type="project" value="UniProtKB-SubCell"/>
</dbReference>